<sequence>MIECKKLPRKGGRRCLGSPQLILPEPRSFSQRGRFGKDEDGSSETTSEDEGGLWAYLQSEDLAASAAASAASASKAAKTRPRAREWAHEDDWDVSGFQAEVPEPALHFPFELDPRFQKRAVRRVERSEHVMVAAHTSAGKTAWSSEDSEVVAEYAVAHALRLGMRTIYTSPIKALSNQKFQEFTRRFEGLGSVGIVTGDVTVNPEASCVIMTTEILRSMLYRGDKGLNQVKWVIFDEVHYVNDADRGVVWEEVIILLPPEARMLQTAAEIIASPIS</sequence>
<evidence type="ECO:0000256" key="5">
    <source>
        <dbReference type="SAM" id="MobiDB-lite"/>
    </source>
</evidence>
<name>A0A812VYY8_9DINO</name>
<evidence type="ECO:0000313" key="8">
    <source>
        <dbReference type="Proteomes" id="UP000601435"/>
    </source>
</evidence>
<accession>A0A812VYY8</accession>
<keyword evidence="4" id="KW-0067">ATP-binding</keyword>
<evidence type="ECO:0000256" key="2">
    <source>
        <dbReference type="ARBA" id="ARBA00022801"/>
    </source>
</evidence>
<keyword evidence="8" id="KW-1185">Reference proteome</keyword>
<dbReference type="InterPro" id="IPR011545">
    <property type="entry name" value="DEAD/DEAH_box_helicase_dom"/>
</dbReference>
<dbReference type="PROSITE" id="PS51192">
    <property type="entry name" value="HELICASE_ATP_BIND_1"/>
    <property type="match status" value="1"/>
</dbReference>
<dbReference type="SUPFAM" id="SSF52540">
    <property type="entry name" value="P-loop containing nucleoside triphosphate hydrolases"/>
    <property type="match status" value="1"/>
</dbReference>
<evidence type="ECO:0000313" key="7">
    <source>
        <dbReference type="EMBL" id="CAE7663932.1"/>
    </source>
</evidence>
<dbReference type="GO" id="GO:0016787">
    <property type="term" value="F:hydrolase activity"/>
    <property type="evidence" value="ECO:0007669"/>
    <property type="project" value="UniProtKB-KW"/>
</dbReference>
<feature type="domain" description="Helicase ATP-binding" evidence="6">
    <location>
        <begin position="121"/>
        <end position="276"/>
    </location>
</feature>
<keyword evidence="2" id="KW-0378">Hydrolase</keyword>
<proteinExistence type="predicted"/>
<dbReference type="Gene3D" id="3.40.50.300">
    <property type="entry name" value="P-loop containing nucleotide triphosphate hydrolases"/>
    <property type="match status" value="1"/>
</dbReference>
<dbReference type="InterPro" id="IPR014001">
    <property type="entry name" value="Helicase_ATP-bd"/>
</dbReference>
<protein>
    <submittedName>
        <fullName evidence="7">SKI2 protein</fullName>
    </submittedName>
</protein>
<gene>
    <name evidence="7" type="primary">SKI2</name>
    <name evidence="7" type="ORF">SNEC2469_LOCUS18928</name>
</gene>
<evidence type="ECO:0000259" key="6">
    <source>
        <dbReference type="PROSITE" id="PS51192"/>
    </source>
</evidence>
<dbReference type="EMBL" id="CAJNJA010032119">
    <property type="protein sequence ID" value="CAE7663932.1"/>
    <property type="molecule type" value="Genomic_DNA"/>
</dbReference>
<dbReference type="InterPro" id="IPR050699">
    <property type="entry name" value="RNA-DNA_Helicase"/>
</dbReference>
<feature type="region of interest" description="Disordered" evidence="5">
    <location>
        <begin position="1"/>
        <end position="52"/>
    </location>
</feature>
<keyword evidence="3" id="KW-0347">Helicase</keyword>
<organism evidence="7 8">
    <name type="scientific">Symbiodinium necroappetens</name>
    <dbReference type="NCBI Taxonomy" id="1628268"/>
    <lineage>
        <taxon>Eukaryota</taxon>
        <taxon>Sar</taxon>
        <taxon>Alveolata</taxon>
        <taxon>Dinophyceae</taxon>
        <taxon>Suessiales</taxon>
        <taxon>Symbiodiniaceae</taxon>
        <taxon>Symbiodinium</taxon>
    </lineage>
</organism>
<dbReference type="PANTHER" id="PTHR12131:SF1">
    <property type="entry name" value="ATP-DEPENDENT RNA HELICASE SUPV3L1, MITOCHONDRIAL-RELATED"/>
    <property type="match status" value="1"/>
</dbReference>
<dbReference type="GO" id="GO:0070478">
    <property type="term" value="P:nuclear-transcribed mRNA catabolic process, 3'-5' exonucleolytic nonsense-mediated decay"/>
    <property type="evidence" value="ECO:0007669"/>
    <property type="project" value="TreeGrafter"/>
</dbReference>
<reference evidence="7" key="1">
    <citation type="submission" date="2021-02" db="EMBL/GenBank/DDBJ databases">
        <authorList>
            <person name="Dougan E. K."/>
            <person name="Rhodes N."/>
            <person name="Thang M."/>
            <person name="Chan C."/>
        </authorList>
    </citation>
    <scope>NUCLEOTIDE SEQUENCE</scope>
</reference>
<dbReference type="GO" id="GO:0055087">
    <property type="term" value="C:Ski complex"/>
    <property type="evidence" value="ECO:0007669"/>
    <property type="project" value="TreeGrafter"/>
</dbReference>
<evidence type="ECO:0000256" key="1">
    <source>
        <dbReference type="ARBA" id="ARBA00022741"/>
    </source>
</evidence>
<keyword evidence="1" id="KW-0547">Nucleotide-binding</keyword>
<dbReference type="GO" id="GO:0003676">
    <property type="term" value="F:nucleic acid binding"/>
    <property type="evidence" value="ECO:0007669"/>
    <property type="project" value="InterPro"/>
</dbReference>
<dbReference type="GO" id="GO:0005524">
    <property type="term" value="F:ATP binding"/>
    <property type="evidence" value="ECO:0007669"/>
    <property type="project" value="UniProtKB-KW"/>
</dbReference>
<dbReference type="SMART" id="SM00487">
    <property type="entry name" value="DEXDc"/>
    <property type="match status" value="1"/>
</dbReference>
<dbReference type="InterPro" id="IPR027417">
    <property type="entry name" value="P-loop_NTPase"/>
</dbReference>
<dbReference type="Proteomes" id="UP000601435">
    <property type="component" value="Unassembled WGS sequence"/>
</dbReference>
<dbReference type="PANTHER" id="PTHR12131">
    <property type="entry name" value="ATP-DEPENDENT RNA AND DNA HELICASE"/>
    <property type="match status" value="1"/>
</dbReference>
<dbReference type="GO" id="GO:0004386">
    <property type="term" value="F:helicase activity"/>
    <property type="evidence" value="ECO:0007669"/>
    <property type="project" value="UniProtKB-KW"/>
</dbReference>
<evidence type="ECO:0000256" key="3">
    <source>
        <dbReference type="ARBA" id="ARBA00022806"/>
    </source>
</evidence>
<evidence type="ECO:0000256" key="4">
    <source>
        <dbReference type="ARBA" id="ARBA00022840"/>
    </source>
</evidence>
<dbReference type="Pfam" id="PF00270">
    <property type="entry name" value="DEAD"/>
    <property type="match status" value="1"/>
</dbReference>
<dbReference type="AlphaFoldDB" id="A0A812VYY8"/>
<dbReference type="OrthoDB" id="64767at2759"/>
<comment type="caution">
    <text evidence="7">The sequence shown here is derived from an EMBL/GenBank/DDBJ whole genome shotgun (WGS) entry which is preliminary data.</text>
</comment>